<evidence type="ECO:0000313" key="1">
    <source>
        <dbReference type="EMBL" id="KAH7659325.1"/>
    </source>
</evidence>
<dbReference type="Proteomes" id="UP000827976">
    <property type="component" value="Chromosome 16"/>
</dbReference>
<sequence>MLGPVPTSSSNGVSVFADVVQAPEDPIFGVTVAFNKDPCPMKEGKPLVLNVVRRAEQMLVNDSASQWMISMLVRVQINITSLWRS</sequence>
<dbReference type="EC" id="2.6.1.1" evidence="1"/>
<protein>
    <submittedName>
        <fullName evidence="1">Aspartate transaminase protein</fullName>
        <ecNumber evidence="1">2.6.1.1</ecNumber>
    </submittedName>
</protein>
<name>A0ACB7UGI5_DIOAL</name>
<organism evidence="1 2">
    <name type="scientific">Dioscorea alata</name>
    <name type="common">Purple yam</name>
    <dbReference type="NCBI Taxonomy" id="55571"/>
    <lineage>
        <taxon>Eukaryota</taxon>
        <taxon>Viridiplantae</taxon>
        <taxon>Streptophyta</taxon>
        <taxon>Embryophyta</taxon>
        <taxon>Tracheophyta</taxon>
        <taxon>Spermatophyta</taxon>
        <taxon>Magnoliopsida</taxon>
        <taxon>Liliopsida</taxon>
        <taxon>Dioscoreales</taxon>
        <taxon>Dioscoreaceae</taxon>
        <taxon>Dioscorea</taxon>
    </lineage>
</organism>
<proteinExistence type="predicted"/>
<keyword evidence="1" id="KW-0032">Aminotransferase</keyword>
<evidence type="ECO:0000313" key="2">
    <source>
        <dbReference type="Proteomes" id="UP000827976"/>
    </source>
</evidence>
<accession>A0ACB7UGI5</accession>
<reference evidence="2" key="1">
    <citation type="journal article" date="2022" name="Nat. Commun.">
        <title>Chromosome evolution and the genetic basis of agronomically important traits in greater yam.</title>
        <authorList>
            <person name="Bredeson J.V."/>
            <person name="Lyons J.B."/>
            <person name="Oniyinde I.O."/>
            <person name="Okereke N.R."/>
            <person name="Kolade O."/>
            <person name="Nnabue I."/>
            <person name="Nwadili C.O."/>
            <person name="Hribova E."/>
            <person name="Parker M."/>
            <person name="Nwogha J."/>
            <person name="Shu S."/>
            <person name="Carlson J."/>
            <person name="Kariba R."/>
            <person name="Muthemba S."/>
            <person name="Knop K."/>
            <person name="Barton G.J."/>
            <person name="Sherwood A.V."/>
            <person name="Lopez-Montes A."/>
            <person name="Asiedu R."/>
            <person name="Jamnadass R."/>
            <person name="Muchugi A."/>
            <person name="Goodstein D."/>
            <person name="Egesi C.N."/>
            <person name="Featherston J."/>
            <person name="Asfaw A."/>
            <person name="Simpson G.G."/>
            <person name="Dolezel J."/>
            <person name="Hendre P.S."/>
            <person name="Van Deynze A."/>
            <person name="Kumar P.L."/>
            <person name="Obidiegwu J.E."/>
            <person name="Bhattacharjee R."/>
            <person name="Rokhsar D.S."/>
        </authorList>
    </citation>
    <scope>NUCLEOTIDE SEQUENCE [LARGE SCALE GENOMIC DNA]</scope>
    <source>
        <strain evidence="2">cv. TDa95/00328</strain>
    </source>
</reference>
<comment type="caution">
    <text evidence="1">The sequence shown here is derived from an EMBL/GenBank/DDBJ whole genome shotgun (WGS) entry which is preliminary data.</text>
</comment>
<keyword evidence="1" id="KW-0808">Transferase</keyword>
<dbReference type="EMBL" id="CM037026">
    <property type="protein sequence ID" value="KAH7659325.1"/>
    <property type="molecule type" value="Genomic_DNA"/>
</dbReference>
<gene>
    <name evidence="1" type="ORF">IHE45_16G024200</name>
</gene>
<keyword evidence="2" id="KW-1185">Reference proteome</keyword>